<feature type="transmembrane region" description="Helical" evidence="1">
    <location>
        <begin position="12"/>
        <end position="32"/>
    </location>
</feature>
<evidence type="ECO:0000256" key="1">
    <source>
        <dbReference type="SAM" id="Phobius"/>
    </source>
</evidence>
<organism evidence="3 4">
    <name type="scientific">Thalassobacillus hwangdonensis</name>
    <dbReference type="NCBI Taxonomy" id="546108"/>
    <lineage>
        <taxon>Bacteria</taxon>
        <taxon>Bacillati</taxon>
        <taxon>Bacillota</taxon>
        <taxon>Bacilli</taxon>
        <taxon>Bacillales</taxon>
        <taxon>Bacillaceae</taxon>
        <taxon>Thalassobacillus</taxon>
    </lineage>
</organism>
<dbReference type="RefSeq" id="WP_386061771.1">
    <property type="nucleotide sequence ID" value="NZ_JBHTKL010000005.1"/>
</dbReference>
<dbReference type="Pfam" id="PF09851">
    <property type="entry name" value="SHOCT"/>
    <property type="match status" value="1"/>
</dbReference>
<feature type="domain" description="SHOCT" evidence="2">
    <location>
        <begin position="40"/>
        <end position="59"/>
    </location>
</feature>
<evidence type="ECO:0000259" key="2">
    <source>
        <dbReference type="Pfam" id="PF09851"/>
    </source>
</evidence>
<sequence length="69" mass="8147">MHMIHGYGNSGWMIFVFMIGIIILSLVGIVLMRSYLSTDTPIEILEERFKNGEISEEEFYRIKYRITRS</sequence>
<dbReference type="Proteomes" id="UP001596990">
    <property type="component" value="Unassembled WGS sequence"/>
</dbReference>
<proteinExistence type="predicted"/>
<accession>A0ABW3L2P2</accession>
<keyword evidence="4" id="KW-1185">Reference proteome</keyword>
<name>A0ABW3L2P2_9BACI</name>
<comment type="caution">
    <text evidence="3">The sequence shown here is derived from an EMBL/GenBank/DDBJ whole genome shotgun (WGS) entry which is preliminary data.</text>
</comment>
<keyword evidence="1" id="KW-1133">Transmembrane helix</keyword>
<keyword evidence="1" id="KW-0812">Transmembrane</keyword>
<reference evidence="4" key="1">
    <citation type="journal article" date="2019" name="Int. J. Syst. Evol. Microbiol.">
        <title>The Global Catalogue of Microorganisms (GCM) 10K type strain sequencing project: providing services to taxonomists for standard genome sequencing and annotation.</title>
        <authorList>
            <consortium name="The Broad Institute Genomics Platform"/>
            <consortium name="The Broad Institute Genome Sequencing Center for Infectious Disease"/>
            <person name="Wu L."/>
            <person name="Ma J."/>
        </authorList>
    </citation>
    <scope>NUCLEOTIDE SEQUENCE [LARGE SCALE GENOMIC DNA]</scope>
    <source>
        <strain evidence="4">CCUG 56607</strain>
    </source>
</reference>
<dbReference type="InterPro" id="IPR018649">
    <property type="entry name" value="SHOCT"/>
</dbReference>
<gene>
    <name evidence="3" type="ORF">ACFQ2J_14215</name>
</gene>
<keyword evidence="1" id="KW-0472">Membrane</keyword>
<protein>
    <submittedName>
        <fullName evidence="3">SHOCT domain-containing protein</fullName>
    </submittedName>
</protein>
<evidence type="ECO:0000313" key="4">
    <source>
        <dbReference type="Proteomes" id="UP001596990"/>
    </source>
</evidence>
<evidence type="ECO:0000313" key="3">
    <source>
        <dbReference type="EMBL" id="MFD1020339.1"/>
    </source>
</evidence>
<dbReference type="EMBL" id="JBHTKL010000005">
    <property type="protein sequence ID" value="MFD1020339.1"/>
    <property type="molecule type" value="Genomic_DNA"/>
</dbReference>